<sequence length="375" mass="39636">MKRRTLLEGAGALALPASSGLLWPSVVRAAPKVRVGLALPFTGVQAEVAADLRLGYELAFAHAEQSGLEIDPVWEDDKASADETVRLIDKFSKDRSIIAASGIVGTPHAKAALPVAIKGGLPVVGLRSGAAELRDGSPLVFHLRASFSDELTLMLSTIKGAGLDRLAVVYSDDAFGKSSMEHVKVAAAKLGLTIASAVAAERTGKDVIQAVDKAVDIQHKAGALLMLMIVAPMVKGVTHARTTKFFMNPVFCMSFCATRQLADSTEKSLAGLGLVSAFPLPRSSTTELAGRFRRLAEAAKRPEALRSLTAFEGFMYGSVLSAALSKVPDGQRSSLQTALKRPIDLAGVRVAFDTQNVGYHYLQVVRKSGSGEIKA</sequence>
<dbReference type="InterPro" id="IPR028082">
    <property type="entry name" value="Peripla_BP_I"/>
</dbReference>
<reference evidence="4 5" key="1">
    <citation type="submission" date="2021-04" db="EMBL/GenBank/DDBJ databases">
        <title>The genome sequence of type strain Ideonella paludis KCTC 32238.</title>
        <authorList>
            <person name="Liu Y."/>
        </authorList>
    </citation>
    <scope>NUCLEOTIDE SEQUENCE [LARGE SCALE GENOMIC DNA]</scope>
    <source>
        <strain evidence="4 5">KCTC 32238</strain>
    </source>
</reference>
<keyword evidence="2" id="KW-0732">Signal</keyword>
<dbReference type="SUPFAM" id="SSF53822">
    <property type="entry name" value="Periplasmic binding protein-like I"/>
    <property type="match status" value="1"/>
</dbReference>
<dbReference type="Pfam" id="PF13458">
    <property type="entry name" value="Peripla_BP_6"/>
    <property type="match status" value="1"/>
</dbReference>
<evidence type="ECO:0000256" key="1">
    <source>
        <dbReference type="ARBA" id="ARBA00010062"/>
    </source>
</evidence>
<comment type="similarity">
    <text evidence="1">Belongs to the leucine-binding protein family.</text>
</comment>
<name>A0ABS5DXZ6_9BURK</name>
<comment type="caution">
    <text evidence="4">The sequence shown here is derived from an EMBL/GenBank/DDBJ whole genome shotgun (WGS) entry which is preliminary data.</text>
</comment>
<dbReference type="InterPro" id="IPR051010">
    <property type="entry name" value="BCAA_transport"/>
</dbReference>
<dbReference type="EMBL" id="JAGQDG010000004">
    <property type="protein sequence ID" value="MBQ0936025.1"/>
    <property type="molecule type" value="Genomic_DNA"/>
</dbReference>
<keyword evidence="5" id="KW-1185">Reference proteome</keyword>
<feature type="domain" description="Leucine-binding protein" evidence="3">
    <location>
        <begin position="32"/>
        <end position="340"/>
    </location>
</feature>
<dbReference type="PANTHER" id="PTHR30483">
    <property type="entry name" value="LEUCINE-SPECIFIC-BINDING PROTEIN"/>
    <property type="match status" value="1"/>
</dbReference>
<protein>
    <submittedName>
        <fullName evidence="4">ABC transporter substrate-binding protein</fullName>
    </submittedName>
</protein>
<dbReference type="Gene3D" id="3.40.50.2300">
    <property type="match status" value="2"/>
</dbReference>
<dbReference type="InterPro" id="IPR028081">
    <property type="entry name" value="Leu-bd"/>
</dbReference>
<evidence type="ECO:0000313" key="5">
    <source>
        <dbReference type="Proteomes" id="UP000672097"/>
    </source>
</evidence>
<proteinExistence type="inferred from homology"/>
<dbReference type="RefSeq" id="WP_210809333.1">
    <property type="nucleotide sequence ID" value="NZ_JAGQDG010000004.1"/>
</dbReference>
<accession>A0ABS5DXZ6</accession>
<evidence type="ECO:0000259" key="3">
    <source>
        <dbReference type="Pfam" id="PF13458"/>
    </source>
</evidence>
<dbReference type="Proteomes" id="UP000672097">
    <property type="component" value="Unassembled WGS sequence"/>
</dbReference>
<dbReference type="PANTHER" id="PTHR30483:SF6">
    <property type="entry name" value="PERIPLASMIC BINDING PROTEIN OF ABC TRANSPORTER FOR NATURAL AMINO ACIDS"/>
    <property type="match status" value="1"/>
</dbReference>
<organism evidence="4 5">
    <name type="scientific">Ideonella paludis</name>
    <dbReference type="NCBI Taxonomy" id="1233411"/>
    <lineage>
        <taxon>Bacteria</taxon>
        <taxon>Pseudomonadati</taxon>
        <taxon>Pseudomonadota</taxon>
        <taxon>Betaproteobacteria</taxon>
        <taxon>Burkholderiales</taxon>
        <taxon>Sphaerotilaceae</taxon>
        <taxon>Ideonella</taxon>
    </lineage>
</organism>
<evidence type="ECO:0000256" key="2">
    <source>
        <dbReference type="ARBA" id="ARBA00022729"/>
    </source>
</evidence>
<gene>
    <name evidence="4" type="ORF">KAK11_11865</name>
</gene>
<evidence type="ECO:0000313" key="4">
    <source>
        <dbReference type="EMBL" id="MBQ0936025.1"/>
    </source>
</evidence>